<dbReference type="Proteomes" id="UP001220395">
    <property type="component" value="Chromosome"/>
</dbReference>
<protein>
    <submittedName>
        <fullName evidence="3">Response regulator</fullName>
    </submittedName>
</protein>
<accession>A0ABY7TMU4</accession>
<dbReference type="EMBL" id="CP117411">
    <property type="protein sequence ID" value="WCT74553.1"/>
    <property type="molecule type" value="Genomic_DNA"/>
</dbReference>
<dbReference type="InterPro" id="IPR001789">
    <property type="entry name" value="Sig_transdc_resp-reg_receiver"/>
</dbReference>
<keyword evidence="4" id="KW-1185">Reference proteome</keyword>
<dbReference type="PROSITE" id="PS50110">
    <property type="entry name" value="RESPONSE_REGULATORY"/>
    <property type="match status" value="1"/>
</dbReference>
<dbReference type="InterPro" id="IPR011006">
    <property type="entry name" value="CheY-like_superfamily"/>
</dbReference>
<reference evidence="3 4" key="1">
    <citation type="submission" date="2023-02" db="EMBL/GenBank/DDBJ databases">
        <title>Genome sequence of Sphingomonas naphthae.</title>
        <authorList>
            <person name="Kim S."/>
            <person name="Heo J."/>
            <person name="Kwon S.-W."/>
        </authorList>
    </citation>
    <scope>NUCLEOTIDE SEQUENCE [LARGE SCALE GENOMIC DNA]</scope>
    <source>
        <strain evidence="3 4">KACC 18716</strain>
    </source>
</reference>
<dbReference type="SMART" id="SM00448">
    <property type="entry name" value="REC"/>
    <property type="match status" value="1"/>
</dbReference>
<name>A0ABY7TMU4_9SPHN</name>
<dbReference type="Gene3D" id="3.40.50.2300">
    <property type="match status" value="1"/>
</dbReference>
<proteinExistence type="predicted"/>
<sequence length="124" mass="12616">MSDGTGRIAGVRVLIVEDETIIAMAAEDMVEDMGAIVHATAASLGEAMAAVAAGGFDIALLDINLHDERSMPAAHALELGGTPFLFTTGYGSGGPDPAFSHVPVLPKPYRQADVAAAIATALGR</sequence>
<feature type="domain" description="Response regulatory" evidence="2">
    <location>
        <begin position="12"/>
        <end position="122"/>
    </location>
</feature>
<dbReference type="Pfam" id="PF00072">
    <property type="entry name" value="Response_reg"/>
    <property type="match status" value="1"/>
</dbReference>
<evidence type="ECO:0000259" key="2">
    <source>
        <dbReference type="PROSITE" id="PS50110"/>
    </source>
</evidence>
<evidence type="ECO:0000256" key="1">
    <source>
        <dbReference type="PROSITE-ProRule" id="PRU00169"/>
    </source>
</evidence>
<evidence type="ECO:0000313" key="3">
    <source>
        <dbReference type="EMBL" id="WCT74553.1"/>
    </source>
</evidence>
<dbReference type="SUPFAM" id="SSF52172">
    <property type="entry name" value="CheY-like"/>
    <property type="match status" value="1"/>
</dbReference>
<evidence type="ECO:0000313" key="4">
    <source>
        <dbReference type="Proteomes" id="UP001220395"/>
    </source>
</evidence>
<keyword evidence="1" id="KW-0597">Phosphoprotein</keyword>
<dbReference type="RefSeq" id="WP_273689672.1">
    <property type="nucleotide sequence ID" value="NZ_CP117411.1"/>
</dbReference>
<feature type="modified residue" description="4-aspartylphosphate" evidence="1">
    <location>
        <position position="62"/>
    </location>
</feature>
<organism evidence="3 4">
    <name type="scientific">Sphingomonas naphthae</name>
    <dbReference type="NCBI Taxonomy" id="1813468"/>
    <lineage>
        <taxon>Bacteria</taxon>
        <taxon>Pseudomonadati</taxon>
        <taxon>Pseudomonadota</taxon>
        <taxon>Alphaproteobacteria</taxon>
        <taxon>Sphingomonadales</taxon>
        <taxon>Sphingomonadaceae</taxon>
        <taxon>Sphingomonas</taxon>
    </lineage>
</organism>
<gene>
    <name evidence="3" type="ORF">PQ455_04800</name>
</gene>